<evidence type="ECO:0000256" key="1">
    <source>
        <dbReference type="ARBA" id="ARBA00022659"/>
    </source>
</evidence>
<feature type="domain" description="Sushi" evidence="6">
    <location>
        <begin position="2"/>
        <end position="59"/>
    </location>
</feature>
<dbReference type="FunFam" id="2.10.70.10:FF:000014">
    <property type="entry name" value="Membrane cofactor protein"/>
    <property type="match status" value="1"/>
</dbReference>
<dbReference type="InterPro" id="IPR051277">
    <property type="entry name" value="SEZ6_CSMD_C4BPB_Regulators"/>
</dbReference>
<keyword evidence="8" id="KW-1185">Reference proteome</keyword>
<dbReference type="PANTHER" id="PTHR45656">
    <property type="entry name" value="PROTEIN CBR-CLEC-78"/>
    <property type="match status" value="1"/>
</dbReference>
<name>A0A5J5DE27_9PERO</name>
<dbReference type="PANTHER" id="PTHR45656:SF15">
    <property type="entry name" value="SUSHI DOMAIN-CONTAINING PROTEIN"/>
    <property type="match status" value="1"/>
</dbReference>
<evidence type="ECO:0000256" key="5">
    <source>
        <dbReference type="PROSITE-ProRule" id="PRU00302"/>
    </source>
</evidence>
<evidence type="ECO:0000256" key="4">
    <source>
        <dbReference type="ARBA" id="ARBA00023157"/>
    </source>
</evidence>
<feature type="disulfide bond" evidence="5">
    <location>
        <begin position="30"/>
        <end position="57"/>
    </location>
</feature>
<protein>
    <recommendedName>
        <fullName evidence="6">Sushi domain-containing protein</fullName>
    </recommendedName>
</protein>
<evidence type="ECO:0000256" key="3">
    <source>
        <dbReference type="ARBA" id="ARBA00022737"/>
    </source>
</evidence>
<comment type="caution">
    <text evidence="5">Lacks conserved residue(s) required for the propagation of feature annotation.</text>
</comment>
<dbReference type="Proteomes" id="UP000327493">
    <property type="component" value="Chromosome 6"/>
</dbReference>
<keyword evidence="2" id="KW-0732">Signal</keyword>
<reference evidence="7 8" key="1">
    <citation type="submission" date="2019-08" db="EMBL/GenBank/DDBJ databases">
        <title>A chromosome-level genome assembly, high-density linkage maps, and genome scans reveal the genomic architecture of hybrid incompatibilities underlying speciation via character displacement in darters (Percidae: Etheostominae).</title>
        <authorList>
            <person name="Moran R.L."/>
            <person name="Catchen J.M."/>
            <person name="Fuller R.C."/>
        </authorList>
    </citation>
    <scope>NUCLEOTIDE SEQUENCE [LARGE SCALE GENOMIC DNA]</scope>
    <source>
        <strain evidence="7">EspeVRDwgs_2016</strain>
        <tissue evidence="7">Muscle</tissue>
    </source>
</reference>
<dbReference type="PROSITE" id="PS50923">
    <property type="entry name" value="SUSHI"/>
    <property type="match status" value="2"/>
</dbReference>
<dbReference type="EMBL" id="VOFY01000006">
    <property type="protein sequence ID" value="KAA8591556.1"/>
    <property type="molecule type" value="Genomic_DNA"/>
</dbReference>
<dbReference type="CDD" id="cd00033">
    <property type="entry name" value="CCP"/>
    <property type="match status" value="2"/>
</dbReference>
<proteinExistence type="predicted"/>
<dbReference type="FunFam" id="2.10.70.10:FF:000002">
    <property type="entry name" value="CUB and Sushi multiple domains 3"/>
    <property type="match status" value="1"/>
</dbReference>
<evidence type="ECO:0000259" key="6">
    <source>
        <dbReference type="PROSITE" id="PS50923"/>
    </source>
</evidence>
<accession>A0A5J5DE27</accession>
<keyword evidence="4 5" id="KW-1015">Disulfide bond</keyword>
<feature type="domain" description="Sushi" evidence="6">
    <location>
        <begin position="158"/>
        <end position="219"/>
    </location>
</feature>
<keyword evidence="3" id="KW-0677">Repeat</keyword>
<evidence type="ECO:0000256" key="2">
    <source>
        <dbReference type="ARBA" id="ARBA00022729"/>
    </source>
</evidence>
<dbReference type="Pfam" id="PF00084">
    <property type="entry name" value="Sushi"/>
    <property type="match status" value="2"/>
</dbReference>
<dbReference type="InterPro" id="IPR000436">
    <property type="entry name" value="Sushi_SCR_CCP_dom"/>
</dbReference>
<evidence type="ECO:0000313" key="7">
    <source>
        <dbReference type="EMBL" id="KAA8591556.1"/>
    </source>
</evidence>
<dbReference type="SMART" id="SM00032">
    <property type="entry name" value="CCP"/>
    <property type="match status" value="2"/>
</dbReference>
<gene>
    <name evidence="7" type="ORF">FQN60_016930</name>
</gene>
<dbReference type="SUPFAM" id="SSF57535">
    <property type="entry name" value="Complement control module/SCR domain"/>
    <property type="match status" value="2"/>
</dbReference>
<feature type="disulfide bond" evidence="5">
    <location>
        <begin position="190"/>
        <end position="217"/>
    </location>
</feature>
<feature type="non-terminal residue" evidence="7">
    <location>
        <position position="1"/>
    </location>
</feature>
<keyword evidence="1 5" id="KW-0768">Sushi</keyword>
<evidence type="ECO:0000313" key="8">
    <source>
        <dbReference type="Proteomes" id="UP000327493"/>
    </source>
</evidence>
<dbReference type="Gene3D" id="2.10.70.10">
    <property type="entry name" value="Complement Module, domain 1"/>
    <property type="match status" value="2"/>
</dbReference>
<dbReference type="AlphaFoldDB" id="A0A5J5DE27"/>
<organism evidence="7 8">
    <name type="scientific">Etheostoma spectabile</name>
    <name type="common">orangethroat darter</name>
    <dbReference type="NCBI Taxonomy" id="54343"/>
    <lineage>
        <taxon>Eukaryota</taxon>
        <taxon>Metazoa</taxon>
        <taxon>Chordata</taxon>
        <taxon>Craniata</taxon>
        <taxon>Vertebrata</taxon>
        <taxon>Euteleostomi</taxon>
        <taxon>Actinopterygii</taxon>
        <taxon>Neopterygii</taxon>
        <taxon>Teleostei</taxon>
        <taxon>Neoteleostei</taxon>
        <taxon>Acanthomorphata</taxon>
        <taxon>Eupercaria</taxon>
        <taxon>Perciformes</taxon>
        <taxon>Percoidei</taxon>
        <taxon>Percidae</taxon>
        <taxon>Etheostomatinae</taxon>
        <taxon>Etheostoma</taxon>
    </lineage>
</organism>
<sequence length="225" mass="24601">AVTCGHPGSPIYGRTTGDGFNYNDGVRFSCNKGYTLEGPSTAQCQASRQWSQQPPTCRGQNLLSEAGDTSMQAIMHMPLDRLQLDGTRRMMALLVQTRCQLLRSWAAQALDLWVVTTLTLGYSLQKLPKAQVLDQEFSALLAKNGIEAVDPLSLKSVVNCTDPGIPANSIRESKIEHGNFTFGSVVFYDCNPGYYLFGSSVLTCLPVGHWEKPLPECIGTVATFF</sequence>
<dbReference type="InterPro" id="IPR035976">
    <property type="entry name" value="Sushi/SCR/CCP_sf"/>
</dbReference>
<comment type="caution">
    <text evidence="7">The sequence shown here is derived from an EMBL/GenBank/DDBJ whole genome shotgun (WGS) entry which is preliminary data.</text>
</comment>